<feature type="active site" description="Charge relay system" evidence="6">
    <location>
        <position position="118"/>
    </location>
</feature>
<dbReference type="RefSeq" id="WP_212574779.1">
    <property type="nucleotide sequence ID" value="NZ_CP063367.1"/>
</dbReference>
<keyword evidence="4 7" id="KW-0378">Hydrolase</keyword>
<evidence type="ECO:0000313" key="9">
    <source>
        <dbReference type="EMBL" id="QUM69142.1"/>
    </source>
</evidence>
<comment type="similarity">
    <text evidence="1 7">Belongs to the peptidase S1B family.</text>
</comment>
<dbReference type="AlphaFoldDB" id="A0AAQ0D6A3"/>
<evidence type="ECO:0000256" key="5">
    <source>
        <dbReference type="ARBA" id="ARBA00022825"/>
    </source>
</evidence>
<dbReference type="EMBL" id="CP063367">
    <property type="protein sequence ID" value="QUM69142.1"/>
    <property type="molecule type" value="Genomic_DNA"/>
</dbReference>
<accession>A0AAQ0D6A3</accession>
<evidence type="ECO:0000256" key="4">
    <source>
        <dbReference type="ARBA" id="ARBA00022801"/>
    </source>
</evidence>
<dbReference type="Proteomes" id="UP000675994">
    <property type="component" value="Chromosome"/>
</dbReference>
<dbReference type="PRINTS" id="PR00839">
    <property type="entry name" value="V8PROTEASE"/>
</dbReference>
<protein>
    <recommendedName>
        <fullName evidence="7">Serine protease</fullName>
        <ecNumber evidence="7">3.4.21.-</ecNumber>
    </recommendedName>
</protein>
<evidence type="ECO:0000256" key="6">
    <source>
        <dbReference type="PIRSR" id="PIRSR608256-1"/>
    </source>
</evidence>
<dbReference type="InterPro" id="IPR043504">
    <property type="entry name" value="Peptidase_S1_PA_chymotrypsin"/>
</dbReference>
<feature type="active site" description="Charge relay system" evidence="6">
    <location>
        <position position="79"/>
    </location>
</feature>
<dbReference type="Gene3D" id="2.40.10.10">
    <property type="entry name" value="Trypsin-like serine proteases"/>
    <property type="match status" value="2"/>
</dbReference>
<dbReference type="EC" id="3.4.21.-" evidence="7"/>
<reference evidence="9" key="1">
    <citation type="journal article" date="2021" name="Front. Microbiol.">
        <title>Presence and Characterization of a Novel cfr-Carrying Tn558 Transposon Derivative in Staphylococcus delphini Isolated From Retail Food.</title>
        <authorList>
            <person name="Zhang F."/>
            <person name="Wu S."/>
            <person name="Huang J."/>
            <person name="Yang R."/>
            <person name="Zhang J."/>
            <person name="Lei T."/>
            <person name="Dai J."/>
            <person name="Ding Y."/>
            <person name="Xue L."/>
            <person name="Wang J."/>
            <person name="Chen M."/>
            <person name="Wu Q."/>
        </authorList>
    </citation>
    <scope>NUCLEOTIDE SEQUENCE</scope>
    <source>
        <strain evidence="9">2794-1</strain>
    </source>
</reference>
<dbReference type="InterPro" id="IPR008256">
    <property type="entry name" value="Peptidase_S1B"/>
</dbReference>
<feature type="active site" description="Charge relay system" evidence="6">
    <location>
        <position position="202"/>
    </location>
</feature>
<proteinExistence type="inferred from homology"/>
<organism evidence="9 10">
    <name type="scientific">Staphylococcus delphini</name>
    <dbReference type="NCBI Taxonomy" id="53344"/>
    <lineage>
        <taxon>Bacteria</taxon>
        <taxon>Bacillati</taxon>
        <taxon>Bacillota</taxon>
        <taxon>Bacilli</taxon>
        <taxon>Bacillales</taxon>
        <taxon>Staphylococcaceae</taxon>
        <taxon>Staphylococcus</taxon>
        <taxon>Staphylococcus intermedius group</taxon>
    </lineage>
</organism>
<dbReference type="Pfam" id="PF00089">
    <property type="entry name" value="Trypsin"/>
    <property type="match status" value="1"/>
</dbReference>
<name>A0AAQ0D6A3_9STAP</name>
<evidence type="ECO:0000256" key="7">
    <source>
        <dbReference type="RuleBase" id="RU004296"/>
    </source>
</evidence>
<evidence type="ECO:0000256" key="2">
    <source>
        <dbReference type="ARBA" id="ARBA00022670"/>
    </source>
</evidence>
<dbReference type="GO" id="GO:0004252">
    <property type="term" value="F:serine-type endopeptidase activity"/>
    <property type="evidence" value="ECO:0007669"/>
    <property type="project" value="InterPro"/>
</dbReference>
<dbReference type="InterPro" id="IPR001254">
    <property type="entry name" value="Trypsin_dom"/>
</dbReference>
<evidence type="ECO:0000313" key="10">
    <source>
        <dbReference type="Proteomes" id="UP000675994"/>
    </source>
</evidence>
<dbReference type="SUPFAM" id="SSF50494">
    <property type="entry name" value="Trypsin-like serine proteases"/>
    <property type="match status" value="1"/>
</dbReference>
<feature type="signal peptide" evidence="7">
    <location>
        <begin position="1"/>
        <end position="25"/>
    </location>
</feature>
<feature type="domain" description="Peptidase S1" evidence="8">
    <location>
        <begin position="48"/>
        <end position="229"/>
    </location>
</feature>
<feature type="chain" id="PRO_5042662203" description="Serine protease" evidence="7">
    <location>
        <begin position="26"/>
        <end position="244"/>
    </location>
</feature>
<gene>
    <name evidence="9" type="ORF">IPU22_11320</name>
</gene>
<keyword evidence="3 7" id="KW-0732">Signal</keyword>
<dbReference type="GO" id="GO:0006508">
    <property type="term" value="P:proteolysis"/>
    <property type="evidence" value="ECO:0007669"/>
    <property type="project" value="UniProtKB-KW"/>
</dbReference>
<keyword evidence="2 7" id="KW-0645">Protease</keyword>
<sequence>MKRLQLLLLLSLACFIILPIDNSYAQEASPDTATEPHQEVVPDTVKDTHSKYTAKYVSGISHTCTAILISSTAAVTAKHCGGTKYLKGAGTIYPGASGPNTPFGYMNIREYFPHPKYDIALIRGLLRDQSKAYQYYIRPFSTKVTGYTDEDFNKFVNSDVYSYGYPYKGGVFMQYRSDGKITHYSQYLPQLDTDMPAYQGQSGSGVFTKDSKFLGIIVSRTNQDKANVLPFNKEIADWINENAN</sequence>
<evidence type="ECO:0000259" key="8">
    <source>
        <dbReference type="Pfam" id="PF00089"/>
    </source>
</evidence>
<dbReference type="InterPro" id="IPR009003">
    <property type="entry name" value="Peptidase_S1_PA"/>
</dbReference>
<evidence type="ECO:0000256" key="3">
    <source>
        <dbReference type="ARBA" id="ARBA00022729"/>
    </source>
</evidence>
<keyword evidence="5 7" id="KW-0720">Serine protease</keyword>
<evidence type="ECO:0000256" key="1">
    <source>
        <dbReference type="ARBA" id="ARBA00008764"/>
    </source>
</evidence>